<feature type="transmembrane region" description="Helical" evidence="1">
    <location>
        <begin position="6"/>
        <end position="26"/>
    </location>
</feature>
<organism evidence="2 3">
    <name type="scientific">Micromonospora viridifaciens</name>
    <dbReference type="NCBI Taxonomy" id="1881"/>
    <lineage>
        <taxon>Bacteria</taxon>
        <taxon>Bacillati</taxon>
        <taxon>Actinomycetota</taxon>
        <taxon>Actinomycetes</taxon>
        <taxon>Micromonosporales</taxon>
        <taxon>Micromonosporaceae</taxon>
        <taxon>Micromonospora</taxon>
    </lineage>
</organism>
<name>A0A1C4ZZD0_MICVI</name>
<evidence type="ECO:0000313" key="2">
    <source>
        <dbReference type="EMBL" id="SCF38303.1"/>
    </source>
</evidence>
<dbReference type="RefSeq" id="WP_269459091.1">
    <property type="nucleotide sequence ID" value="NZ_LT607411.1"/>
</dbReference>
<dbReference type="AlphaFoldDB" id="A0A1C4ZZD0"/>
<evidence type="ECO:0000313" key="3">
    <source>
        <dbReference type="Proteomes" id="UP000198242"/>
    </source>
</evidence>
<dbReference type="Proteomes" id="UP000198242">
    <property type="component" value="Chromosome I"/>
</dbReference>
<dbReference type="EMBL" id="LT607411">
    <property type="protein sequence ID" value="SCF38303.1"/>
    <property type="molecule type" value="Genomic_DNA"/>
</dbReference>
<keyword evidence="1" id="KW-0812">Transmembrane</keyword>
<keyword evidence="1" id="KW-1133">Transmembrane helix</keyword>
<reference evidence="3" key="1">
    <citation type="submission" date="2016-06" db="EMBL/GenBank/DDBJ databases">
        <authorList>
            <person name="Varghese N."/>
            <person name="Submissions Spin"/>
        </authorList>
    </citation>
    <scope>NUCLEOTIDE SEQUENCE [LARGE SCALE GENOMIC DNA]</scope>
    <source>
        <strain evidence="3">DSM 43909</strain>
    </source>
</reference>
<accession>A0A1C4ZZD0</accession>
<protein>
    <submittedName>
        <fullName evidence="2">Uncharacterized protein</fullName>
    </submittedName>
</protein>
<gene>
    <name evidence="2" type="ORF">GA0074695_6372</name>
</gene>
<sequence>MEQSIAVVLFYALSLFVLYWVIRLAVRHAIQDADKRRSRGGS</sequence>
<keyword evidence="3" id="KW-1185">Reference proteome</keyword>
<proteinExistence type="predicted"/>
<keyword evidence="1" id="KW-0472">Membrane</keyword>
<evidence type="ECO:0000256" key="1">
    <source>
        <dbReference type="SAM" id="Phobius"/>
    </source>
</evidence>